<evidence type="ECO:0000313" key="6">
    <source>
        <dbReference type="EMBL" id="GAA4191525.1"/>
    </source>
</evidence>
<dbReference type="PROSITE" id="PS50893">
    <property type="entry name" value="ABC_TRANSPORTER_2"/>
    <property type="match status" value="1"/>
</dbReference>
<keyword evidence="2" id="KW-0813">Transport</keyword>
<dbReference type="InterPro" id="IPR003439">
    <property type="entry name" value="ABC_transporter-like_ATP-bd"/>
</dbReference>
<dbReference type="PANTHER" id="PTHR46743:SF2">
    <property type="entry name" value="TEICHOIC ACIDS EXPORT ATP-BINDING PROTEIN TAGH"/>
    <property type="match status" value="1"/>
</dbReference>
<dbReference type="Gene3D" id="3.40.50.300">
    <property type="entry name" value="P-loop containing nucleotide triphosphate hydrolases"/>
    <property type="match status" value="1"/>
</dbReference>
<evidence type="ECO:0000256" key="3">
    <source>
        <dbReference type="ARBA" id="ARBA00022741"/>
    </source>
</evidence>
<dbReference type="PANTHER" id="PTHR46743">
    <property type="entry name" value="TEICHOIC ACIDS EXPORT ATP-BINDING PROTEIN TAGH"/>
    <property type="match status" value="1"/>
</dbReference>
<dbReference type="CDD" id="cd03220">
    <property type="entry name" value="ABC_KpsT_Wzt"/>
    <property type="match status" value="1"/>
</dbReference>
<proteinExistence type="inferred from homology"/>
<dbReference type="InterPro" id="IPR003593">
    <property type="entry name" value="AAA+_ATPase"/>
</dbReference>
<evidence type="ECO:0000256" key="2">
    <source>
        <dbReference type="ARBA" id="ARBA00022448"/>
    </source>
</evidence>
<keyword evidence="7" id="KW-1185">Reference proteome</keyword>
<dbReference type="SMART" id="SM00382">
    <property type="entry name" value="AAA"/>
    <property type="match status" value="1"/>
</dbReference>
<reference evidence="7" key="1">
    <citation type="journal article" date="2019" name="Int. J. Syst. Evol. Microbiol.">
        <title>The Global Catalogue of Microorganisms (GCM) 10K type strain sequencing project: providing services to taxonomists for standard genome sequencing and annotation.</title>
        <authorList>
            <consortium name="The Broad Institute Genomics Platform"/>
            <consortium name="The Broad Institute Genome Sequencing Center for Infectious Disease"/>
            <person name="Wu L."/>
            <person name="Ma J."/>
        </authorList>
    </citation>
    <scope>NUCLEOTIDE SEQUENCE [LARGE SCALE GENOMIC DNA]</scope>
    <source>
        <strain evidence="7">JCM 17593</strain>
    </source>
</reference>
<keyword evidence="4" id="KW-0067">ATP-binding</keyword>
<evidence type="ECO:0000313" key="7">
    <source>
        <dbReference type="Proteomes" id="UP001500213"/>
    </source>
</evidence>
<keyword evidence="3" id="KW-0547">Nucleotide-binding</keyword>
<dbReference type="Proteomes" id="UP001500213">
    <property type="component" value="Unassembled WGS sequence"/>
</dbReference>
<dbReference type="InterPro" id="IPR027417">
    <property type="entry name" value="P-loop_NTPase"/>
</dbReference>
<dbReference type="InterPro" id="IPR050683">
    <property type="entry name" value="Bact_Polysacc_Export_ATP-bd"/>
</dbReference>
<accession>A0ABP8AVH7</accession>
<dbReference type="EMBL" id="BAABBX010000015">
    <property type="protein sequence ID" value="GAA4191525.1"/>
    <property type="molecule type" value="Genomic_DNA"/>
</dbReference>
<dbReference type="RefSeq" id="WP_344776896.1">
    <property type="nucleotide sequence ID" value="NZ_BAABBX010000015.1"/>
</dbReference>
<comment type="similarity">
    <text evidence="1">Belongs to the ABC transporter superfamily.</text>
</comment>
<gene>
    <name evidence="6" type="ORF">GCM10022288_22500</name>
</gene>
<comment type="caution">
    <text evidence="6">The sequence shown here is derived from an EMBL/GenBank/DDBJ whole genome shotgun (WGS) entry which is preliminary data.</text>
</comment>
<organism evidence="6 7">
    <name type="scientific">Gryllotalpicola kribbensis</name>
    <dbReference type="NCBI Taxonomy" id="993084"/>
    <lineage>
        <taxon>Bacteria</taxon>
        <taxon>Bacillati</taxon>
        <taxon>Actinomycetota</taxon>
        <taxon>Actinomycetes</taxon>
        <taxon>Micrococcales</taxon>
        <taxon>Microbacteriaceae</taxon>
        <taxon>Gryllotalpicola</taxon>
    </lineage>
</organism>
<evidence type="ECO:0000256" key="1">
    <source>
        <dbReference type="ARBA" id="ARBA00005417"/>
    </source>
</evidence>
<name>A0ABP8AVH7_9MICO</name>
<evidence type="ECO:0000259" key="5">
    <source>
        <dbReference type="PROSITE" id="PS50893"/>
    </source>
</evidence>
<feature type="domain" description="ABC transporter" evidence="5">
    <location>
        <begin position="35"/>
        <end position="256"/>
    </location>
</feature>
<dbReference type="Pfam" id="PF00005">
    <property type="entry name" value="ABC_tran"/>
    <property type="match status" value="1"/>
</dbReference>
<protein>
    <recommendedName>
        <fullName evidence="5">ABC transporter domain-containing protein</fullName>
    </recommendedName>
</protein>
<dbReference type="InterPro" id="IPR015860">
    <property type="entry name" value="ABC_transpr_TagH-like"/>
</dbReference>
<dbReference type="SUPFAM" id="SSF52540">
    <property type="entry name" value="P-loop containing nucleoside triphosphate hydrolases"/>
    <property type="match status" value="1"/>
</dbReference>
<evidence type="ECO:0000256" key="4">
    <source>
        <dbReference type="ARBA" id="ARBA00022840"/>
    </source>
</evidence>
<sequence>MLQKDFAVRAEHLGKTYRLGTTQPRPSTLAESVLTRLRGGERRTDTGRFEALDDISFEIPHGEALGIVGRNGAGKSTLLKILTRVTAPTRGKLEFRGRMGSLLEVGTGFHPELTGRENIYLNGALLGMNKAEITRQFDAIVDFSGMEKFLDTPVKRYSSGMYVRLAFAVAAHLETEILAIDEVLAVGDAEFQRKSLDKMREAATQGRTVLYVSHMLHTVKTLCTSAILLERGRLVHHGSVDSTLQAYSSSFAHYAAMQEDPENRQGLGDIRFEQVWMGTEQLASGDDFEIGFRVPPAARPLGVNPYWVSAHIVDEGGTIIAQCDSRLNGMTYSADRAQRGRLIVKNLWLKPGTYSVDLFACQAGGVQDAWDAAARFEVLPQLRYAALAASDGMDKGLVFADFQYEAGAR</sequence>